<feature type="domain" description="Enoyl reductase (ER)" evidence="3">
    <location>
        <begin position="18"/>
        <end position="370"/>
    </location>
</feature>
<dbReference type="Proteomes" id="UP000275385">
    <property type="component" value="Unassembled WGS sequence"/>
</dbReference>
<comment type="similarity">
    <text evidence="1">Belongs to the zinc-containing alcohol dehydrogenase family.</text>
</comment>
<evidence type="ECO:0000313" key="4">
    <source>
        <dbReference type="EMBL" id="RKU40868.1"/>
    </source>
</evidence>
<dbReference type="InterPro" id="IPR047122">
    <property type="entry name" value="Trans-enoyl_RdTase-like"/>
</dbReference>
<dbReference type="CDD" id="cd08249">
    <property type="entry name" value="enoyl_reductase_like"/>
    <property type="match status" value="1"/>
</dbReference>
<evidence type="ECO:0000256" key="2">
    <source>
        <dbReference type="ARBA" id="ARBA00023002"/>
    </source>
</evidence>
<keyword evidence="2" id="KW-0560">Oxidoreductase</keyword>
<dbReference type="InterPro" id="IPR013154">
    <property type="entry name" value="ADH-like_N"/>
</dbReference>
<dbReference type="InterPro" id="IPR013149">
    <property type="entry name" value="ADH-like_C"/>
</dbReference>
<accession>A0A420XZN0</accession>
<keyword evidence="5" id="KW-1185">Reference proteome</keyword>
<protein>
    <recommendedName>
        <fullName evidence="3">Enoyl reductase (ER) domain-containing protein</fullName>
    </recommendedName>
</protein>
<dbReference type="SUPFAM" id="SSF51735">
    <property type="entry name" value="NAD(P)-binding Rossmann-fold domains"/>
    <property type="match status" value="1"/>
</dbReference>
<dbReference type="GO" id="GO:0016651">
    <property type="term" value="F:oxidoreductase activity, acting on NAD(P)H"/>
    <property type="evidence" value="ECO:0007669"/>
    <property type="project" value="InterPro"/>
</dbReference>
<dbReference type="EMBL" id="QVQW01000089">
    <property type="protein sequence ID" value="RKU40868.1"/>
    <property type="molecule type" value="Genomic_DNA"/>
</dbReference>
<dbReference type="InterPro" id="IPR036291">
    <property type="entry name" value="NAD(P)-bd_dom_sf"/>
</dbReference>
<evidence type="ECO:0000256" key="1">
    <source>
        <dbReference type="ARBA" id="ARBA00008072"/>
    </source>
</evidence>
<reference evidence="4 5" key="1">
    <citation type="submission" date="2018-08" db="EMBL/GenBank/DDBJ databases">
        <title>Draft genome of the lignicolous fungus Coniochaeta pulveracea.</title>
        <authorList>
            <person name="Borstlap C.J."/>
            <person name="De Witt R.N."/>
            <person name="Botha A."/>
            <person name="Volschenk H."/>
        </authorList>
    </citation>
    <scope>NUCLEOTIDE SEQUENCE [LARGE SCALE GENOMIC DNA]</scope>
    <source>
        <strain evidence="4 5">CAB683</strain>
    </source>
</reference>
<gene>
    <name evidence="4" type="ORF">DL546_003977</name>
</gene>
<dbReference type="InterPro" id="IPR011032">
    <property type="entry name" value="GroES-like_sf"/>
</dbReference>
<dbReference type="STRING" id="177199.A0A420XZN0"/>
<dbReference type="InterPro" id="IPR020843">
    <property type="entry name" value="ER"/>
</dbReference>
<evidence type="ECO:0000313" key="5">
    <source>
        <dbReference type="Proteomes" id="UP000275385"/>
    </source>
</evidence>
<dbReference type="Pfam" id="PF00107">
    <property type="entry name" value="ADH_zinc_N"/>
    <property type="match status" value="1"/>
</dbReference>
<dbReference type="Pfam" id="PF08240">
    <property type="entry name" value="ADH_N"/>
    <property type="match status" value="1"/>
</dbReference>
<dbReference type="OrthoDB" id="9992527at2759"/>
<organism evidence="4 5">
    <name type="scientific">Coniochaeta pulveracea</name>
    <dbReference type="NCBI Taxonomy" id="177199"/>
    <lineage>
        <taxon>Eukaryota</taxon>
        <taxon>Fungi</taxon>
        <taxon>Dikarya</taxon>
        <taxon>Ascomycota</taxon>
        <taxon>Pezizomycotina</taxon>
        <taxon>Sordariomycetes</taxon>
        <taxon>Sordariomycetidae</taxon>
        <taxon>Coniochaetales</taxon>
        <taxon>Coniochaetaceae</taxon>
        <taxon>Coniochaeta</taxon>
    </lineage>
</organism>
<dbReference type="Gene3D" id="3.40.50.720">
    <property type="entry name" value="NAD(P)-binding Rossmann-like Domain"/>
    <property type="match status" value="1"/>
</dbReference>
<dbReference type="PANTHER" id="PTHR45348:SF3">
    <property type="entry name" value="ENOYL REDUCTASE (ER) DOMAIN-CONTAINING PROTEIN"/>
    <property type="match status" value="1"/>
</dbReference>
<dbReference type="SMART" id="SM00829">
    <property type="entry name" value="PKS_ER"/>
    <property type="match status" value="1"/>
</dbReference>
<dbReference type="Gene3D" id="3.90.180.10">
    <property type="entry name" value="Medium-chain alcohol dehydrogenases, catalytic domain"/>
    <property type="match status" value="1"/>
</dbReference>
<name>A0A420XZN0_9PEZI</name>
<comment type="caution">
    <text evidence="4">The sequence shown here is derived from an EMBL/GenBank/DDBJ whole genome shotgun (WGS) entry which is preliminary data.</text>
</comment>
<sequence length="376" mass="41649">MLINLAIPQAHDAVVTVAPRAPLEIHSYPTVPPKQDQVLIHVLYTSSSPLELHQADGGLLVDHPYRMGSSYAGVVVQVGPPSSPSPHSLSVGDKVFGFAFRTPEEKCHQTYITTDWYCVSKLPEGMKMEEAVSVSCNLITAFHALTADLKLDLPWPVKEGQEVRDGDAPILVWGAGGSVGNYALQVLKHWGYRNVVAVAKAKHHDFLKELGAKVCFDYSQSDVVEKILEYVGTGKTPRIPYILDCIGSQEGTLRPITKIAERGTKVAIMLPVIVTHASQEVAPTYEMDVSKVLPEEWKEGVELKGTRTHFYMDNEFFKYHLQPEIVPTVLKQGLIKPNKLKIVEGKTLRDRAEKALALLRNQAVSGEKLVWRIADE</sequence>
<evidence type="ECO:0000259" key="3">
    <source>
        <dbReference type="SMART" id="SM00829"/>
    </source>
</evidence>
<dbReference type="AlphaFoldDB" id="A0A420XZN0"/>
<proteinExistence type="inferred from homology"/>
<dbReference type="PANTHER" id="PTHR45348">
    <property type="entry name" value="HYPOTHETICAL OXIDOREDUCTASE (EUROFUNG)"/>
    <property type="match status" value="1"/>
</dbReference>
<dbReference type="SUPFAM" id="SSF50129">
    <property type="entry name" value="GroES-like"/>
    <property type="match status" value="1"/>
</dbReference>